<dbReference type="PANTHER" id="PTHR45527">
    <property type="entry name" value="NONRIBOSOMAL PEPTIDE SYNTHETASE"/>
    <property type="match status" value="1"/>
</dbReference>
<comment type="caution">
    <text evidence="11">The sequence shown here is derived from an EMBL/GenBank/DDBJ whole genome shotgun (WGS) entry which is preliminary data.</text>
</comment>
<dbReference type="Pfam" id="PF00550">
    <property type="entry name" value="PP-binding"/>
    <property type="match status" value="2"/>
</dbReference>
<feature type="domain" description="Carrier" evidence="10">
    <location>
        <begin position="1"/>
        <end position="71"/>
    </location>
</feature>
<dbReference type="GO" id="GO:0016874">
    <property type="term" value="F:ligase activity"/>
    <property type="evidence" value="ECO:0007669"/>
    <property type="project" value="UniProtKB-KW"/>
</dbReference>
<keyword evidence="12" id="KW-1185">Reference proteome</keyword>
<dbReference type="CDD" id="cd19535">
    <property type="entry name" value="Cyc_NRPS"/>
    <property type="match status" value="1"/>
</dbReference>
<evidence type="ECO:0000256" key="2">
    <source>
        <dbReference type="ARBA" id="ARBA00005102"/>
    </source>
</evidence>
<evidence type="ECO:0000256" key="9">
    <source>
        <dbReference type="SAM" id="MobiDB-lite"/>
    </source>
</evidence>
<gene>
    <name evidence="11" type="ORF">GCM10011489_32030</name>
</gene>
<dbReference type="Pfam" id="PF00668">
    <property type="entry name" value="Condensation"/>
    <property type="match status" value="1"/>
</dbReference>
<keyword evidence="5" id="KW-0596">Phosphopantetheine</keyword>
<dbReference type="PROSITE" id="PS00455">
    <property type="entry name" value="AMP_BINDING"/>
    <property type="match status" value="1"/>
</dbReference>
<evidence type="ECO:0000256" key="4">
    <source>
        <dbReference type="ARBA" id="ARBA00016743"/>
    </source>
</evidence>
<dbReference type="InterPro" id="IPR001242">
    <property type="entry name" value="Condensation_dom"/>
</dbReference>
<evidence type="ECO:0000256" key="7">
    <source>
        <dbReference type="ARBA" id="ARBA00022598"/>
    </source>
</evidence>
<dbReference type="FunFam" id="3.30.559.10:FF:000023">
    <property type="entry name" value="Non-ribosomal peptide synthetase"/>
    <property type="match status" value="1"/>
</dbReference>
<evidence type="ECO:0000256" key="1">
    <source>
        <dbReference type="ARBA" id="ARBA00001957"/>
    </source>
</evidence>
<evidence type="ECO:0000256" key="5">
    <source>
        <dbReference type="ARBA" id="ARBA00022450"/>
    </source>
</evidence>
<dbReference type="SUPFAM" id="SSF56801">
    <property type="entry name" value="Acetyl-CoA synthetase-like"/>
    <property type="match status" value="1"/>
</dbReference>
<dbReference type="GO" id="GO:0031177">
    <property type="term" value="F:phosphopantetheine binding"/>
    <property type="evidence" value="ECO:0007669"/>
    <property type="project" value="TreeGrafter"/>
</dbReference>
<comment type="cofactor">
    <cofactor evidence="1">
        <name>pantetheine 4'-phosphate</name>
        <dbReference type="ChEBI" id="CHEBI:47942"/>
    </cofactor>
</comment>
<dbReference type="Proteomes" id="UP000621454">
    <property type="component" value="Unassembled WGS sequence"/>
</dbReference>
<dbReference type="SUPFAM" id="SSF47336">
    <property type="entry name" value="ACP-like"/>
    <property type="match status" value="2"/>
</dbReference>
<evidence type="ECO:0000313" key="11">
    <source>
        <dbReference type="EMBL" id="GGB42076.1"/>
    </source>
</evidence>
<evidence type="ECO:0000256" key="6">
    <source>
        <dbReference type="ARBA" id="ARBA00022553"/>
    </source>
</evidence>
<keyword evidence="7" id="KW-0436">Ligase</keyword>
<reference evidence="11" key="2">
    <citation type="submission" date="2020-09" db="EMBL/GenBank/DDBJ databases">
        <authorList>
            <person name="Sun Q."/>
            <person name="Zhou Y."/>
        </authorList>
    </citation>
    <scope>NUCLEOTIDE SEQUENCE</scope>
    <source>
        <strain evidence="11">CGMCC 1.12827</strain>
    </source>
</reference>
<evidence type="ECO:0000256" key="8">
    <source>
        <dbReference type="ARBA" id="ARBA00033440"/>
    </source>
</evidence>
<evidence type="ECO:0000259" key="10">
    <source>
        <dbReference type="PROSITE" id="PS50075"/>
    </source>
</evidence>
<dbReference type="Gene3D" id="3.30.559.10">
    <property type="entry name" value="Chloramphenicol acetyltransferase-like domain"/>
    <property type="match status" value="1"/>
</dbReference>
<dbReference type="InterPro" id="IPR009081">
    <property type="entry name" value="PP-bd_ACP"/>
</dbReference>
<protein>
    <recommendedName>
        <fullName evidence="4">Phenyloxazoline synthase MbtB</fullName>
    </recommendedName>
    <alternativeName>
        <fullName evidence="8">Mycobactin synthetase protein B</fullName>
    </alternativeName>
</protein>
<dbReference type="FunFam" id="3.30.559.30:FF:000006">
    <property type="entry name" value="Yersiniabactin polyketide/non-ribosomal peptide synthetase"/>
    <property type="match status" value="1"/>
</dbReference>
<dbReference type="Gene3D" id="1.10.1200.10">
    <property type="entry name" value="ACP-like"/>
    <property type="match status" value="2"/>
</dbReference>
<dbReference type="GO" id="GO:0005737">
    <property type="term" value="C:cytoplasm"/>
    <property type="evidence" value="ECO:0007669"/>
    <property type="project" value="TreeGrafter"/>
</dbReference>
<feature type="region of interest" description="Disordered" evidence="9">
    <location>
        <begin position="76"/>
        <end position="97"/>
    </location>
</feature>
<sequence length="1170" mass="124493">MTLADVVAEVSAALGIEKLAPEDDLIEAGLDSIRMMRLAGQWRRQGYDIDFATMAARPTASAWAEILGAQIADTETGDTQAGDAGASQEDRESARDDAETFALAPMQHAYWVGRSAEQELGGVSAHLYVEFDADNDLDPERLQQVLRRLVGIHPMLRAVIDDAGRQHIGPVEGVRPLAVNDWRTLDDDERETALQQVRSAKTHQRLDVAAGQVIDVTLSRLPGGRSRLHLDVDMLAADAVSYRVLIDDLARLYRGEAVTEPQLSFRDYLSSRAGTAADPADELWWAQRLDELPEPPALPVRAGAENSATVRLHHWIDEAQTAAVHAAARSASVTTAAALASVFASSIGRWSANSSFLLNLPLFDREPIHPDIDRVVGDFTSSVLIDVPAATDGDDAASRARELQRRMYANAAHNGCSGLEVLRELGRRRGRQMIAPVVYTSALGLGELFSGAAREVFGSPVWIVSQGPQVLLDAQVTEFSGGLLLNWDVRADAFEDGVVEEMFDDYRRRVDALAARRPEGAPSGPDVAPHHRGPRMEFDIRALHAPVFEHAATSGAAPAIIATGETVNYRDLAARALRVASALRAGGVAPGDTVAVRLPKGPDQVVAVVGVLSAGAAYLPISVDQPPNRARMIIEKSGAAALLGEPITGEPVIGANSSTVPVISLADALAGSPLTEPVIADPTEVAYVLYTSGSTGEPKGVEVTHAAAANTIAAINDRWSIGAQDRSLGLSALEFDLSVYDIFGMFAAGGAVVAATADQRRDPFTWPALVADHRVSVVNVAPGLLRVLLERLTEREDAAASLRLVITGGDWVDTDLPRMVAELNPHTAFAGLGGATETAIHSTICETTGATPDVDLASSQAAARAVPYGYPMANMAARVTDEAGADRPDWVPGELWLGGAGVAVGYRGDAVRTAEKFVEIDGIRWYRTGDLARYLPDGCLEFLGRADHQVKVRGHRVELGEVEAACRDIDRVTDAVAWLDDSTPARLVAACGVRSGGGESATDADVIRDGLAARLPDYMIPSVITVLAELPLTVNGKLDRVAIRIAAQSDPQMTVEAAVSPEGPVEEAVADIVADILDLDEVSVTADFFALGGDSVRGTAVIATIRESLETTALTAADLFAARTARALAARLVERTVAAEGTDMRLIEMARLYLEVAAMSDEELYAESPR</sequence>
<evidence type="ECO:0000313" key="12">
    <source>
        <dbReference type="Proteomes" id="UP000621454"/>
    </source>
</evidence>
<dbReference type="Gene3D" id="3.30.300.30">
    <property type="match status" value="1"/>
</dbReference>
<reference evidence="11" key="1">
    <citation type="journal article" date="2014" name="Int. J. Syst. Evol. Microbiol.">
        <title>Complete genome sequence of Corynebacterium casei LMG S-19264T (=DSM 44701T), isolated from a smear-ripened cheese.</title>
        <authorList>
            <consortium name="US DOE Joint Genome Institute (JGI-PGF)"/>
            <person name="Walter F."/>
            <person name="Albersmeier A."/>
            <person name="Kalinowski J."/>
            <person name="Ruckert C."/>
        </authorList>
    </citation>
    <scope>NUCLEOTIDE SEQUENCE</scope>
    <source>
        <strain evidence="11">CGMCC 1.12827</strain>
    </source>
</reference>
<dbReference type="SUPFAM" id="SSF52777">
    <property type="entry name" value="CoA-dependent acyltransferases"/>
    <property type="match status" value="2"/>
</dbReference>
<dbReference type="InterPro" id="IPR057737">
    <property type="entry name" value="Condensation_MtbB-like"/>
</dbReference>
<dbReference type="InterPro" id="IPR020845">
    <property type="entry name" value="AMP-binding_CS"/>
</dbReference>
<dbReference type="Pfam" id="PF00501">
    <property type="entry name" value="AMP-binding"/>
    <property type="match status" value="1"/>
</dbReference>
<dbReference type="AlphaFoldDB" id="A0A916TEN5"/>
<keyword evidence="6" id="KW-0597">Phosphoprotein</keyword>
<dbReference type="GO" id="GO:0044550">
    <property type="term" value="P:secondary metabolite biosynthetic process"/>
    <property type="evidence" value="ECO:0007669"/>
    <property type="project" value="TreeGrafter"/>
</dbReference>
<dbReference type="InterPro" id="IPR036736">
    <property type="entry name" value="ACP-like_sf"/>
</dbReference>
<dbReference type="PROSITE" id="PS50075">
    <property type="entry name" value="CARRIER"/>
    <property type="match status" value="2"/>
</dbReference>
<dbReference type="NCBIfam" id="TIGR01733">
    <property type="entry name" value="AA-adenyl-dom"/>
    <property type="match status" value="1"/>
</dbReference>
<evidence type="ECO:0000256" key="3">
    <source>
        <dbReference type="ARBA" id="ARBA00007380"/>
    </source>
</evidence>
<dbReference type="GO" id="GO:0043041">
    <property type="term" value="P:amino acid activation for nonribosomal peptide biosynthetic process"/>
    <property type="evidence" value="ECO:0007669"/>
    <property type="project" value="TreeGrafter"/>
</dbReference>
<accession>A0A916TEN5</accession>
<name>A0A916TEN5_9ACTN</name>
<dbReference type="InterPro" id="IPR045851">
    <property type="entry name" value="AMP-bd_C_sf"/>
</dbReference>
<dbReference type="InterPro" id="IPR042099">
    <property type="entry name" value="ANL_N_sf"/>
</dbReference>
<feature type="compositionally biased region" description="Basic and acidic residues" evidence="9">
    <location>
        <begin position="88"/>
        <end position="97"/>
    </location>
</feature>
<dbReference type="InterPro" id="IPR010071">
    <property type="entry name" value="AA_adenyl_dom"/>
</dbReference>
<dbReference type="Gene3D" id="3.30.559.30">
    <property type="entry name" value="Nonribosomal peptide synthetase, condensation domain"/>
    <property type="match status" value="1"/>
</dbReference>
<feature type="domain" description="Carrier" evidence="10">
    <location>
        <begin position="1060"/>
        <end position="1136"/>
    </location>
</feature>
<organism evidence="11 12">
    <name type="scientific">Gordonia jinhuaensis</name>
    <dbReference type="NCBI Taxonomy" id="1517702"/>
    <lineage>
        <taxon>Bacteria</taxon>
        <taxon>Bacillati</taxon>
        <taxon>Actinomycetota</taxon>
        <taxon>Actinomycetes</taxon>
        <taxon>Mycobacteriales</taxon>
        <taxon>Gordoniaceae</taxon>
        <taxon>Gordonia</taxon>
    </lineage>
</organism>
<comment type="pathway">
    <text evidence="2">Siderophore biosynthesis; mycobactin biosynthesis.</text>
</comment>
<dbReference type="InterPro" id="IPR006162">
    <property type="entry name" value="Ppantetheine_attach_site"/>
</dbReference>
<dbReference type="PANTHER" id="PTHR45527:SF10">
    <property type="entry name" value="PYOCHELIN SYNTHASE PCHF"/>
    <property type="match status" value="1"/>
</dbReference>
<proteinExistence type="inferred from homology"/>
<dbReference type="InterPro" id="IPR000873">
    <property type="entry name" value="AMP-dep_synth/lig_dom"/>
</dbReference>
<dbReference type="RefSeq" id="WP_188587672.1">
    <property type="nucleotide sequence ID" value="NZ_BMGC01000030.1"/>
</dbReference>
<dbReference type="PROSITE" id="PS00012">
    <property type="entry name" value="PHOSPHOPANTETHEINE"/>
    <property type="match status" value="1"/>
</dbReference>
<dbReference type="InterPro" id="IPR023213">
    <property type="entry name" value="CAT-like_dom_sf"/>
</dbReference>
<dbReference type="Gene3D" id="3.40.50.12780">
    <property type="entry name" value="N-terminal domain of ligase-like"/>
    <property type="match status" value="1"/>
</dbReference>
<dbReference type="GO" id="GO:0000036">
    <property type="term" value="F:acyl carrier activity"/>
    <property type="evidence" value="ECO:0007669"/>
    <property type="project" value="TreeGrafter"/>
</dbReference>
<comment type="similarity">
    <text evidence="3">Belongs to the ATP-dependent AMP-binding enzyme family. MbtB subfamily.</text>
</comment>
<dbReference type="EMBL" id="BMGC01000030">
    <property type="protein sequence ID" value="GGB42076.1"/>
    <property type="molecule type" value="Genomic_DNA"/>
</dbReference>